<accession>A0A8H3J9X2</accession>
<proteinExistence type="predicted"/>
<reference evidence="2" key="1">
    <citation type="submission" date="2021-03" db="EMBL/GenBank/DDBJ databases">
        <authorList>
            <person name="Tagirdzhanova G."/>
        </authorList>
    </citation>
    <scope>NUCLEOTIDE SEQUENCE</scope>
</reference>
<dbReference type="Proteomes" id="UP000664203">
    <property type="component" value="Unassembled WGS sequence"/>
</dbReference>
<organism evidence="2 3">
    <name type="scientific">Alectoria fallacina</name>
    <dbReference type="NCBI Taxonomy" id="1903189"/>
    <lineage>
        <taxon>Eukaryota</taxon>
        <taxon>Fungi</taxon>
        <taxon>Dikarya</taxon>
        <taxon>Ascomycota</taxon>
        <taxon>Pezizomycotina</taxon>
        <taxon>Lecanoromycetes</taxon>
        <taxon>OSLEUM clade</taxon>
        <taxon>Lecanoromycetidae</taxon>
        <taxon>Lecanorales</taxon>
        <taxon>Lecanorineae</taxon>
        <taxon>Parmeliaceae</taxon>
        <taxon>Alectoria</taxon>
    </lineage>
</organism>
<evidence type="ECO:0000313" key="3">
    <source>
        <dbReference type="Proteomes" id="UP000664203"/>
    </source>
</evidence>
<gene>
    <name evidence="2" type="ORF">ALECFALPRED_000528</name>
</gene>
<dbReference type="EMBL" id="CAJPDR010001076">
    <property type="protein sequence ID" value="CAF9943513.1"/>
    <property type="molecule type" value="Genomic_DNA"/>
</dbReference>
<dbReference type="AlphaFoldDB" id="A0A8H3J9X2"/>
<keyword evidence="3" id="KW-1185">Reference proteome</keyword>
<evidence type="ECO:0000313" key="2">
    <source>
        <dbReference type="EMBL" id="CAF9943513.1"/>
    </source>
</evidence>
<sequence>MASSQFAALAASNFELLISVTTPISRSCAFQGSITFTAASCTRSRTSLLGNLTDSSGYVHARSPARMTIPGEFALPDDDPATVERMVHCFHTHEYSDEADSTSGTLDPTSDFQKP</sequence>
<feature type="compositionally biased region" description="Polar residues" evidence="1">
    <location>
        <begin position="101"/>
        <end position="115"/>
    </location>
</feature>
<evidence type="ECO:0000256" key="1">
    <source>
        <dbReference type="SAM" id="MobiDB-lite"/>
    </source>
</evidence>
<name>A0A8H3J9X2_9LECA</name>
<protein>
    <submittedName>
        <fullName evidence="2">Uncharacterized protein</fullName>
    </submittedName>
</protein>
<feature type="region of interest" description="Disordered" evidence="1">
    <location>
        <begin position="94"/>
        <end position="115"/>
    </location>
</feature>
<comment type="caution">
    <text evidence="2">The sequence shown here is derived from an EMBL/GenBank/DDBJ whole genome shotgun (WGS) entry which is preliminary data.</text>
</comment>